<dbReference type="AlphaFoldDB" id="A0A6B0SAH6"/>
<keyword evidence="2" id="KW-1185">Reference proteome</keyword>
<dbReference type="Proteomes" id="UP000322234">
    <property type="component" value="Unassembled WGS sequence"/>
</dbReference>
<dbReference type="EMBL" id="VBQZ03000321">
    <property type="protein sequence ID" value="MXQ98961.1"/>
    <property type="molecule type" value="Genomic_DNA"/>
</dbReference>
<protein>
    <submittedName>
        <fullName evidence="1">Uncharacterized protein</fullName>
    </submittedName>
</protein>
<proteinExistence type="predicted"/>
<organism evidence="1 2">
    <name type="scientific">Bos mutus</name>
    <name type="common">wild yak</name>
    <dbReference type="NCBI Taxonomy" id="72004"/>
    <lineage>
        <taxon>Eukaryota</taxon>
        <taxon>Metazoa</taxon>
        <taxon>Chordata</taxon>
        <taxon>Craniata</taxon>
        <taxon>Vertebrata</taxon>
        <taxon>Euteleostomi</taxon>
        <taxon>Mammalia</taxon>
        <taxon>Eutheria</taxon>
        <taxon>Laurasiatheria</taxon>
        <taxon>Artiodactyla</taxon>
        <taxon>Ruminantia</taxon>
        <taxon>Pecora</taxon>
        <taxon>Bovidae</taxon>
        <taxon>Bovinae</taxon>
        <taxon>Bos</taxon>
    </lineage>
</organism>
<gene>
    <name evidence="1" type="ORF">E5288_WYG017497</name>
</gene>
<comment type="caution">
    <text evidence="1">The sequence shown here is derived from an EMBL/GenBank/DDBJ whole genome shotgun (WGS) entry which is preliminary data.</text>
</comment>
<dbReference type="InterPro" id="IPR033615">
    <property type="entry name" value="EOLA1/EOLA2"/>
</dbReference>
<reference evidence="1" key="1">
    <citation type="submission" date="2019-10" db="EMBL/GenBank/DDBJ databases">
        <title>The sequence and de novo assembly of the wild yak genome.</title>
        <authorList>
            <person name="Liu Y."/>
        </authorList>
    </citation>
    <scope>NUCLEOTIDE SEQUENCE [LARGE SCALE GENOMIC DNA]</scope>
    <source>
        <strain evidence="1">WY2019</strain>
    </source>
</reference>
<dbReference type="InterPro" id="IPR015947">
    <property type="entry name" value="PUA-like_sf"/>
</dbReference>
<dbReference type="SUPFAM" id="SSF88697">
    <property type="entry name" value="PUA domain-like"/>
    <property type="match status" value="1"/>
</dbReference>
<accession>A0A6B0SAH6</accession>
<sequence length="86" mass="9944">MKFGCLSFGQPYVGVVLNGVKTLETWWWPMLCGHWYCTLAVHIAHWDWENLAWWEMLEQRPAMISAQIQALLQDGDKFGCGLIMGK</sequence>
<dbReference type="PANTHER" id="PTHR31666">
    <property type="entry name" value="PROTEIN CXORF40A-RELATED"/>
    <property type="match status" value="1"/>
</dbReference>
<dbReference type="PANTHER" id="PTHR31666:SF0">
    <property type="entry name" value="PROTEIN EOLA1-RELATED"/>
    <property type="match status" value="1"/>
</dbReference>
<evidence type="ECO:0000313" key="2">
    <source>
        <dbReference type="Proteomes" id="UP000322234"/>
    </source>
</evidence>
<evidence type="ECO:0000313" key="1">
    <source>
        <dbReference type="EMBL" id="MXQ98961.1"/>
    </source>
</evidence>
<name>A0A6B0SAH6_9CETA</name>